<proteinExistence type="predicted"/>
<name>A0A2M8KJR1_9BACT</name>
<accession>A0A2M8KJR1</accession>
<sequence>MTLHEVNTTPAPERIPFLVKEAVKLVGVEEYLKIRIGYGQHFSSEEMKQLLGGAKTIDGFSFDVPVAVSLDPRVVGARQITKRTQLDVFLKARRDFLVSIREQSQQKCILCESEEYQTVWTQLDYQFWSAEEAKSKAELAVIDKVAEAGKIKIDA</sequence>
<dbReference type="AlphaFoldDB" id="A0A2M8KJR1"/>
<dbReference type="Proteomes" id="UP000231434">
    <property type="component" value="Unassembled WGS sequence"/>
</dbReference>
<organism evidence="1 2">
    <name type="scientific">Candidatus Roizmanbacteria bacterium CG10_big_fil_rev_8_21_14_0_10_36_26</name>
    <dbReference type="NCBI Taxonomy" id="1974851"/>
    <lineage>
        <taxon>Bacteria</taxon>
        <taxon>Candidatus Roizmaniibacteriota</taxon>
    </lineage>
</organism>
<evidence type="ECO:0000313" key="1">
    <source>
        <dbReference type="EMBL" id="PJE60141.1"/>
    </source>
</evidence>
<reference evidence="2" key="1">
    <citation type="submission" date="2017-09" db="EMBL/GenBank/DDBJ databases">
        <title>Depth-based differentiation of microbial function through sediment-hosted aquifers and enrichment of novel symbionts in the deep terrestrial subsurface.</title>
        <authorList>
            <person name="Probst A.J."/>
            <person name="Ladd B."/>
            <person name="Jarett J.K."/>
            <person name="Geller-Mcgrath D.E."/>
            <person name="Sieber C.M.K."/>
            <person name="Emerson J.B."/>
            <person name="Anantharaman K."/>
            <person name="Thomas B.C."/>
            <person name="Malmstrom R."/>
            <person name="Stieglmeier M."/>
            <person name="Klingl A."/>
            <person name="Woyke T."/>
            <person name="Ryan C.M."/>
            <person name="Banfield J.F."/>
        </authorList>
    </citation>
    <scope>NUCLEOTIDE SEQUENCE [LARGE SCALE GENOMIC DNA]</scope>
</reference>
<protein>
    <submittedName>
        <fullName evidence="1">Uncharacterized protein</fullName>
    </submittedName>
</protein>
<gene>
    <name evidence="1" type="ORF">COU86_05905</name>
</gene>
<comment type="caution">
    <text evidence="1">The sequence shown here is derived from an EMBL/GenBank/DDBJ whole genome shotgun (WGS) entry which is preliminary data.</text>
</comment>
<dbReference type="EMBL" id="PFEB01000058">
    <property type="protein sequence ID" value="PJE60141.1"/>
    <property type="molecule type" value="Genomic_DNA"/>
</dbReference>
<evidence type="ECO:0000313" key="2">
    <source>
        <dbReference type="Proteomes" id="UP000231434"/>
    </source>
</evidence>